<feature type="signal peptide" evidence="1">
    <location>
        <begin position="1"/>
        <end position="20"/>
    </location>
</feature>
<dbReference type="RefSeq" id="XP_006822753.1">
    <property type="nucleotide sequence ID" value="XM_006822690.1"/>
</dbReference>
<organism evidence="2 3">
    <name type="scientific">Saccoglossus kowalevskii</name>
    <name type="common">Acorn worm</name>
    <dbReference type="NCBI Taxonomy" id="10224"/>
    <lineage>
        <taxon>Eukaryota</taxon>
        <taxon>Metazoa</taxon>
        <taxon>Hemichordata</taxon>
        <taxon>Enteropneusta</taxon>
        <taxon>Harrimaniidae</taxon>
        <taxon>Saccoglossus</taxon>
    </lineage>
</organism>
<keyword evidence="1" id="KW-0732">Signal</keyword>
<accession>A0ABM0MRW2</accession>
<sequence length="114" mass="12674">MFKLYFNLAGLLALYLTCLAKQGPFPNAQLPCEACYGHCARECQDYESVKDCHCPKGLVCCSEDDSHIPNKCTDECMGSCKPVNYGCGHYEMESHDPECNENCGQDTMCCVPRV</sequence>
<gene>
    <name evidence="3" type="primary">LOC102803823</name>
</gene>
<protein>
    <submittedName>
        <fullName evidence="3">Uncharacterized protein LOC102803823</fullName>
    </submittedName>
</protein>
<reference evidence="3" key="1">
    <citation type="submission" date="2025-08" db="UniProtKB">
        <authorList>
            <consortium name="RefSeq"/>
        </authorList>
    </citation>
    <scope>IDENTIFICATION</scope>
    <source>
        <tissue evidence="3">Testes</tissue>
    </source>
</reference>
<name>A0ABM0MRW2_SACKO</name>
<evidence type="ECO:0000313" key="3">
    <source>
        <dbReference type="RefSeq" id="XP_006822753.1"/>
    </source>
</evidence>
<keyword evidence="2" id="KW-1185">Reference proteome</keyword>
<dbReference type="Proteomes" id="UP000694865">
    <property type="component" value="Unplaced"/>
</dbReference>
<evidence type="ECO:0000313" key="2">
    <source>
        <dbReference type="Proteomes" id="UP000694865"/>
    </source>
</evidence>
<feature type="chain" id="PRO_5046961470" evidence="1">
    <location>
        <begin position="21"/>
        <end position="114"/>
    </location>
</feature>
<dbReference type="GeneID" id="102803823"/>
<proteinExistence type="predicted"/>
<evidence type="ECO:0000256" key="1">
    <source>
        <dbReference type="SAM" id="SignalP"/>
    </source>
</evidence>